<keyword evidence="3" id="KW-1185">Reference proteome</keyword>
<dbReference type="Pfam" id="PF12525">
    <property type="entry name" value="DUF3726"/>
    <property type="match status" value="1"/>
</dbReference>
<dbReference type="InterPro" id="IPR022201">
    <property type="entry name" value="DUF3726"/>
</dbReference>
<feature type="region of interest" description="Disordered" evidence="1">
    <location>
        <begin position="189"/>
        <end position="209"/>
    </location>
</feature>
<organism evidence="2 3">
    <name type="scientific">Pseudoruegeria aquimaris</name>
    <dbReference type="NCBI Taxonomy" id="393663"/>
    <lineage>
        <taxon>Bacteria</taxon>
        <taxon>Pseudomonadati</taxon>
        <taxon>Pseudomonadota</taxon>
        <taxon>Alphaproteobacteria</taxon>
        <taxon>Rhodobacterales</taxon>
        <taxon>Roseobacteraceae</taxon>
        <taxon>Pseudoruegeria</taxon>
    </lineage>
</organism>
<dbReference type="EMBL" id="FWFQ01000021">
    <property type="protein sequence ID" value="SLN53396.1"/>
    <property type="molecule type" value="Genomic_DNA"/>
</dbReference>
<evidence type="ECO:0000256" key="1">
    <source>
        <dbReference type="SAM" id="MobiDB-lite"/>
    </source>
</evidence>
<dbReference type="OrthoDB" id="8420038at2"/>
<proteinExistence type="predicted"/>
<name>A0A1Y5T1C9_9RHOB</name>
<accession>A0A1Y5T1C9</accession>
<evidence type="ECO:0000313" key="2">
    <source>
        <dbReference type="EMBL" id="SLN53396.1"/>
    </source>
</evidence>
<protein>
    <recommendedName>
        <fullName evidence="4">DUF3726 domain-containing protein</fullName>
    </recommendedName>
</protein>
<reference evidence="2 3" key="1">
    <citation type="submission" date="2017-03" db="EMBL/GenBank/DDBJ databases">
        <authorList>
            <person name="Afonso C.L."/>
            <person name="Miller P.J."/>
            <person name="Scott M.A."/>
            <person name="Spackman E."/>
            <person name="Goraichik I."/>
            <person name="Dimitrov K.M."/>
            <person name="Suarez D.L."/>
            <person name="Swayne D.E."/>
        </authorList>
    </citation>
    <scope>NUCLEOTIDE SEQUENCE [LARGE SCALE GENOMIC DNA]</scope>
    <source>
        <strain evidence="2 3">CECT 7680</strain>
    </source>
</reference>
<evidence type="ECO:0008006" key="4">
    <source>
        <dbReference type="Google" id="ProtNLM"/>
    </source>
</evidence>
<evidence type="ECO:0000313" key="3">
    <source>
        <dbReference type="Proteomes" id="UP000193409"/>
    </source>
</evidence>
<dbReference type="AlphaFoldDB" id="A0A1Y5T1C9"/>
<sequence length="209" mass="22298">MSVSLNEVEALARRAARGAGYTWGQAEEAGKAARWLCAQGLDGCAALARLLEQGLQEAPQAHRPGSTDRTWESDDGLCPLSAGPLLSDAAFLLEEGPIAMKEVYEPLLLLPFAACAARRLHSAVTLEIDRLTIRTDGHRLDAPEGFPEVAQGAVIARGGAPRAPRPLQSRAHPAPEAWESLNAFAHRTYAPATEDSRRRGAGAGLFDND</sequence>
<gene>
    <name evidence="2" type="ORF">PSA7680_02774</name>
</gene>
<dbReference type="Proteomes" id="UP000193409">
    <property type="component" value="Unassembled WGS sequence"/>
</dbReference>
<dbReference type="RefSeq" id="WP_085869307.1">
    <property type="nucleotide sequence ID" value="NZ_FWFQ01000021.1"/>
</dbReference>